<keyword evidence="2" id="KW-1185">Reference proteome</keyword>
<dbReference type="Proteomes" id="UP000245618">
    <property type="component" value="Unassembled WGS sequence"/>
</dbReference>
<reference evidence="1 2" key="1">
    <citation type="submission" date="2018-04" db="EMBL/GenBank/DDBJ databases">
        <title>Flavobacterium sp. nov., isolated from glacier ice.</title>
        <authorList>
            <person name="Liu Q."/>
            <person name="Xin Y.-H."/>
        </authorList>
    </citation>
    <scope>NUCLEOTIDE SEQUENCE [LARGE SCALE GENOMIC DNA]</scope>
    <source>
        <strain evidence="1 2">LB2P30</strain>
    </source>
</reference>
<protein>
    <submittedName>
        <fullName evidence="1">Uncharacterized protein</fullName>
    </submittedName>
</protein>
<evidence type="ECO:0000313" key="2">
    <source>
        <dbReference type="Proteomes" id="UP000245618"/>
    </source>
</evidence>
<evidence type="ECO:0000313" key="1">
    <source>
        <dbReference type="EMBL" id="PWA10888.1"/>
    </source>
</evidence>
<organism evidence="1 2">
    <name type="scientific">Flavobacterium laiguense</name>
    <dbReference type="NCBI Taxonomy" id="2169409"/>
    <lineage>
        <taxon>Bacteria</taxon>
        <taxon>Pseudomonadati</taxon>
        <taxon>Bacteroidota</taxon>
        <taxon>Flavobacteriia</taxon>
        <taxon>Flavobacteriales</taxon>
        <taxon>Flavobacteriaceae</taxon>
        <taxon>Flavobacterium</taxon>
    </lineage>
</organism>
<dbReference type="EMBL" id="QCZH01000002">
    <property type="protein sequence ID" value="PWA10888.1"/>
    <property type="molecule type" value="Genomic_DNA"/>
</dbReference>
<gene>
    <name evidence="1" type="ORF">DB891_03415</name>
</gene>
<name>A0A2U1K1P8_9FLAO</name>
<proteinExistence type="predicted"/>
<accession>A0A2U1K1P8</accession>
<sequence length="80" mass="9375">METLRLEFQPKIRAKLLELLSSFSSDELKIEQEDPDFDENKRKLDISLAKVENGTAECCSLDELDLMMDEIFSEYDNRIK</sequence>
<dbReference type="OrthoDB" id="1448232at2"/>
<comment type="caution">
    <text evidence="1">The sequence shown here is derived from an EMBL/GenBank/DDBJ whole genome shotgun (WGS) entry which is preliminary data.</text>
</comment>
<dbReference type="AlphaFoldDB" id="A0A2U1K1P8"/>
<dbReference type="RefSeq" id="WP_116760603.1">
    <property type="nucleotide sequence ID" value="NZ_QCZH01000002.1"/>
</dbReference>